<evidence type="ECO:0000313" key="1">
    <source>
        <dbReference type="EMBL" id="JAC57678.1"/>
    </source>
</evidence>
<accession>A0A034WV84</accession>
<dbReference type="EMBL" id="GAKP01001274">
    <property type="protein sequence ID" value="JAC57678.1"/>
    <property type="molecule type" value="Transcribed_RNA"/>
</dbReference>
<proteinExistence type="predicted"/>
<dbReference type="OrthoDB" id="8067465at2759"/>
<organism evidence="1">
    <name type="scientific">Bactrocera dorsalis</name>
    <name type="common">Oriental fruit fly</name>
    <name type="synonym">Dacus dorsalis</name>
    <dbReference type="NCBI Taxonomy" id="27457"/>
    <lineage>
        <taxon>Eukaryota</taxon>
        <taxon>Metazoa</taxon>
        <taxon>Ecdysozoa</taxon>
        <taxon>Arthropoda</taxon>
        <taxon>Hexapoda</taxon>
        <taxon>Insecta</taxon>
        <taxon>Pterygota</taxon>
        <taxon>Neoptera</taxon>
        <taxon>Endopterygota</taxon>
        <taxon>Diptera</taxon>
        <taxon>Brachycera</taxon>
        <taxon>Muscomorpha</taxon>
        <taxon>Tephritoidea</taxon>
        <taxon>Tephritidae</taxon>
        <taxon>Bactrocera</taxon>
        <taxon>Bactrocera</taxon>
    </lineage>
</organism>
<protein>
    <submittedName>
        <fullName evidence="1">Uncharacterized protein</fullName>
    </submittedName>
</protein>
<dbReference type="AlphaFoldDB" id="A0A034WV84"/>
<feature type="non-terminal residue" evidence="1">
    <location>
        <position position="196"/>
    </location>
</feature>
<name>A0A034WV84_BACDO</name>
<reference evidence="1" key="1">
    <citation type="journal article" date="2014" name="BMC Genomics">
        <title>Characterizing the developmental transcriptome of the oriental fruit fly, Bactrocera dorsalis (Diptera: Tephritidae) through comparative genomic analysis with Drosophila melanogaster utilizing modENCODE datasets.</title>
        <authorList>
            <person name="Geib S.M."/>
            <person name="Calla B."/>
            <person name="Hall B."/>
            <person name="Hou S."/>
            <person name="Manoukis N.C."/>
        </authorList>
    </citation>
    <scope>NUCLEOTIDE SEQUENCE</scope>
    <source>
        <strain evidence="1">Punador</strain>
    </source>
</reference>
<sequence length="196" mass="22700">MNTTEIHNALTEIHENELSTTASMTNIVRVNNFISEEINNITNHINQQQISISHYINTFKDTIQNKIKSLEDKVQFLEHTYQIENDISFLRNHIDDIGQIIFSSKIGIIPTDILNKLELELITDFDSYQNIKTSVIFQNNIIIIILLIPQYSPNTLSQIRFEPLPNIANKSIALDTYEVLIDSENNMYETYVKNNL</sequence>